<accession>A0ABR2RIA3</accession>
<evidence type="ECO:0000256" key="7">
    <source>
        <dbReference type="ARBA" id="ARBA00023033"/>
    </source>
</evidence>
<protein>
    <recommendedName>
        <fullName evidence="11">Cytochrome P450</fullName>
    </recommendedName>
</protein>
<comment type="caution">
    <text evidence="9">The sequence shown here is derived from an EMBL/GenBank/DDBJ whole genome shotgun (WGS) entry which is preliminary data.</text>
</comment>
<dbReference type="Proteomes" id="UP001396334">
    <property type="component" value="Unassembled WGS sequence"/>
</dbReference>
<dbReference type="EMBL" id="JBBPBN010000022">
    <property type="protein sequence ID" value="KAK9012675.1"/>
    <property type="molecule type" value="Genomic_DNA"/>
</dbReference>
<dbReference type="InterPro" id="IPR001128">
    <property type="entry name" value="Cyt_P450"/>
</dbReference>
<evidence type="ECO:0000313" key="10">
    <source>
        <dbReference type="Proteomes" id="UP001396334"/>
    </source>
</evidence>
<dbReference type="InterPro" id="IPR002401">
    <property type="entry name" value="Cyt_P450_E_grp-I"/>
</dbReference>
<dbReference type="InterPro" id="IPR036396">
    <property type="entry name" value="Cyt_P450_sf"/>
</dbReference>
<dbReference type="Gene3D" id="1.10.630.10">
    <property type="entry name" value="Cytochrome P450"/>
    <property type="match status" value="2"/>
</dbReference>
<dbReference type="PRINTS" id="PR00463">
    <property type="entry name" value="EP450I"/>
</dbReference>
<dbReference type="PROSITE" id="PS00086">
    <property type="entry name" value="CYTOCHROME_P450"/>
    <property type="match status" value="1"/>
</dbReference>
<reference evidence="9 10" key="1">
    <citation type="journal article" date="2024" name="G3 (Bethesda)">
        <title>Genome assembly of Hibiscus sabdariffa L. provides insights into metabolisms of medicinal natural products.</title>
        <authorList>
            <person name="Kim T."/>
        </authorList>
    </citation>
    <scope>NUCLEOTIDE SEQUENCE [LARGE SCALE GENOMIC DNA]</scope>
    <source>
        <strain evidence="9">TK-2024</strain>
        <tissue evidence="9">Old leaves</tissue>
    </source>
</reference>
<evidence type="ECO:0000256" key="4">
    <source>
        <dbReference type="ARBA" id="ARBA00022723"/>
    </source>
</evidence>
<evidence type="ECO:0000256" key="8">
    <source>
        <dbReference type="RuleBase" id="RU000461"/>
    </source>
</evidence>
<dbReference type="PRINTS" id="PR00385">
    <property type="entry name" value="P450"/>
</dbReference>
<keyword evidence="10" id="KW-1185">Reference proteome</keyword>
<evidence type="ECO:0008006" key="11">
    <source>
        <dbReference type="Google" id="ProtNLM"/>
    </source>
</evidence>
<evidence type="ECO:0000256" key="1">
    <source>
        <dbReference type="ARBA" id="ARBA00001971"/>
    </source>
</evidence>
<keyword evidence="5 8" id="KW-0560">Oxidoreductase</keyword>
<proteinExistence type="inferred from homology"/>
<dbReference type="InterPro" id="IPR017972">
    <property type="entry name" value="Cyt_P450_CS"/>
</dbReference>
<evidence type="ECO:0000256" key="3">
    <source>
        <dbReference type="ARBA" id="ARBA00022617"/>
    </source>
</evidence>
<keyword evidence="7 8" id="KW-0503">Monooxygenase</keyword>
<comment type="similarity">
    <text evidence="2 8">Belongs to the cytochrome P450 family.</text>
</comment>
<keyword evidence="4 8" id="KW-0479">Metal-binding</keyword>
<gene>
    <name evidence="9" type="ORF">V6N11_040714</name>
</gene>
<evidence type="ECO:0000256" key="2">
    <source>
        <dbReference type="ARBA" id="ARBA00010617"/>
    </source>
</evidence>
<keyword evidence="3 8" id="KW-0349">Heme</keyword>
<name>A0ABR2RIA3_9ROSI</name>
<evidence type="ECO:0000256" key="6">
    <source>
        <dbReference type="ARBA" id="ARBA00023004"/>
    </source>
</evidence>
<sequence length="398" mass="45807">MPGLLLNVHRIHVWCTELLERLNGTFVFEGPWFSKMTMVLTSDPANIRYIMSSNFKNFPKGPEFKKIFDILGDGIFNSDMDLWEKQRTIAQGFIKHQLFHTYLLRTIRAKVEEGLVPVIEHAVEQGLVVNLEDIFQRHVRPASFIKLQKWLNIGQERKYNKAWAVLDDIIATYICQKRKQVNELNHEDGVDLLTSYITEEKSSGLKCDDKFLKDTILNMMVAGRDTTSSALTWFIWLVSMHPMVENNIIQELESKIPAEKTKRRWLFKVEEVKDLVYISTCSIVRGSKVVSTCSFQPQGTSQTRLASEWAYGSSEPERWINERGGIKHEPSYKFPCFGTGPRICLGKEMAFVQMKAVVSAIVYNYRIHVLEETPVVPAISVILHTKNGLMAKISTRWD</sequence>
<evidence type="ECO:0000256" key="5">
    <source>
        <dbReference type="ARBA" id="ARBA00023002"/>
    </source>
</evidence>
<dbReference type="SUPFAM" id="SSF48264">
    <property type="entry name" value="Cytochrome P450"/>
    <property type="match status" value="2"/>
</dbReference>
<dbReference type="PANTHER" id="PTHR24296">
    <property type="entry name" value="CYTOCHROME P450"/>
    <property type="match status" value="1"/>
</dbReference>
<evidence type="ECO:0000313" key="9">
    <source>
        <dbReference type="EMBL" id="KAK9012675.1"/>
    </source>
</evidence>
<organism evidence="9 10">
    <name type="scientific">Hibiscus sabdariffa</name>
    <name type="common">roselle</name>
    <dbReference type="NCBI Taxonomy" id="183260"/>
    <lineage>
        <taxon>Eukaryota</taxon>
        <taxon>Viridiplantae</taxon>
        <taxon>Streptophyta</taxon>
        <taxon>Embryophyta</taxon>
        <taxon>Tracheophyta</taxon>
        <taxon>Spermatophyta</taxon>
        <taxon>Magnoliopsida</taxon>
        <taxon>eudicotyledons</taxon>
        <taxon>Gunneridae</taxon>
        <taxon>Pentapetalae</taxon>
        <taxon>rosids</taxon>
        <taxon>malvids</taxon>
        <taxon>Malvales</taxon>
        <taxon>Malvaceae</taxon>
        <taxon>Malvoideae</taxon>
        <taxon>Hibiscus</taxon>
    </lineage>
</organism>
<keyword evidence="6 8" id="KW-0408">Iron</keyword>
<comment type="cofactor">
    <cofactor evidence="1">
        <name>heme</name>
        <dbReference type="ChEBI" id="CHEBI:30413"/>
    </cofactor>
</comment>
<dbReference type="Pfam" id="PF00067">
    <property type="entry name" value="p450"/>
    <property type="match status" value="2"/>
</dbReference>